<reference evidence="11 12" key="1">
    <citation type="journal article" date="2012" name="BMC Genomics">
        <title>Sequencing the genome of Marssonina brunnea reveals fungus-poplar co-evolution.</title>
        <authorList>
            <person name="Zhu S."/>
            <person name="Cao Y.-Z."/>
            <person name="Jiang C."/>
            <person name="Tan B.-Y."/>
            <person name="Wang Z."/>
            <person name="Feng S."/>
            <person name="Zhang L."/>
            <person name="Su X.-H."/>
            <person name="Brejova B."/>
            <person name="Vinar T."/>
            <person name="Xu M."/>
            <person name="Wang M.-X."/>
            <person name="Zhang S.-G."/>
            <person name="Huang M.-R."/>
            <person name="Wu R."/>
            <person name="Zhou Y."/>
        </authorList>
    </citation>
    <scope>NUCLEOTIDE SEQUENCE [LARGE SCALE GENOMIC DNA]</scope>
    <source>
        <strain evidence="11 12">MB_m1</strain>
    </source>
</reference>
<evidence type="ECO:0000256" key="5">
    <source>
        <dbReference type="ARBA" id="ARBA00022801"/>
    </source>
</evidence>
<dbReference type="AlphaFoldDB" id="K1W818"/>
<organism evidence="11 12">
    <name type="scientific">Marssonina brunnea f. sp. multigermtubi (strain MB_m1)</name>
    <name type="common">Marssonina leaf spot fungus</name>
    <dbReference type="NCBI Taxonomy" id="1072389"/>
    <lineage>
        <taxon>Eukaryota</taxon>
        <taxon>Fungi</taxon>
        <taxon>Dikarya</taxon>
        <taxon>Ascomycota</taxon>
        <taxon>Pezizomycotina</taxon>
        <taxon>Leotiomycetes</taxon>
        <taxon>Helotiales</taxon>
        <taxon>Drepanopezizaceae</taxon>
        <taxon>Drepanopeziza</taxon>
    </lineage>
</organism>
<evidence type="ECO:0000256" key="4">
    <source>
        <dbReference type="ARBA" id="ARBA00022664"/>
    </source>
</evidence>
<feature type="compositionally biased region" description="Low complexity" evidence="9">
    <location>
        <begin position="15"/>
        <end position="31"/>
    </location>
</feature>
<dbReference type="PANTHER" id="PTHR28118">
    <property type="entry name" value="POLYNUCLEOTIDE 5'-TRIPHOSPHATASE-RELATED"/>
    <property type="match status" value="1"/>
</dbReference>
<keyword evidence="6 8" id="KW-0539">Nucleus</keyword>
<evidence type="ECO:0000256" key="6">
    <source>
        <dbReference type="ARBA" id="ARBA00023242"/>
    </source>
</evidence>
<comment type="subunit">
    <text evidence="8">Heterodimer. The mRNA-capping enzyme is composed of two separate chains alpha and beta, respectively a mRNA guanylyltransferase and an mRNA 5'-triphosphate monophosphatase.</text>
</comment>
<proteinExistence type="inferred from homology"/>
<evidence type="ECO:0000313" key="11">
    <source>
        <dbReference type="EMBL" id="EKD13300.1"/>
    </source>
</evidence>
<feature type="compositionally biased region" description="Polar residues" evidence="9">
    <location>
        <begin position="330"/>
        <end position="339"/>
    </location>
</feature>
<evidence type="ECO:0000256" key="2">
    <source>
        <dbReference type="ARBA" id="ARBA00004123"/>
    </source>
</evidence>
<keyword evidence="5 8" id="KW-0378">Hydrolase</keyword>
<keyword evidence="4 8" id="KW-0507">mRNA processing</keyword>
<dbReference type="InterPro" id="IPR040343">
    <property type="entry name" value="Cet1/Ctl1"/>
</dbReference>
<comment type="function">
    <text evidence="8">First step of mRNA capping. Converts the 5'-triphosphate end of a nascent mRNA chain into a diphosphate end.</text>
</comment>
<keyword evidence="12" id="KW-1185">Reference proteome</keyword>
<dbReference type="RefSeq" id="XP_007296272.1">
    <property type="nucleotide sequence ID" value="XM_007296210.1"/>
</dbReference>
<dbReference type="CDD" id="cd07470">
    <property type="entry name" value="CYTH-like_mRNA_RTPase"/>
    <property type="match status" value="1"/>
</dbReference>
<evidence type="ECO:0000313" key="12">
    <source>
        <dbReference type="Proteomes" id="UP000006753"/>
    </source>
</evidence>
<dbReference type="GO" id="GO:0031533">
    <property type="term" value="C:mRNA capping enzyme complex"/>
    <property type="evidence" value="ECO:0007669"/>
    <property type="project" value="UniProtKB-UniRule"/>
</dbReference>
<dbReference type="InterPro" id="IPR004206">
    <property type="entry name" value="mRNA_triPase_Cet1"/>
</dbReference>
<dbReference type="FunCoup" id="K1W818">
    <property type="interactions" value="56"/>
</dbReference>
<dbReference type="STRING" id="1072389.K1W818"/>
<dbReference type="OMA" id="YFAQQRS"/>
<dbReference type="GO" id="GO:0004651">
    <property type="term" value="F:polynucleotide 5'-phosphatase activity"/>
    <property type="evidence" value="ECO:0007669"/>
    <property type="project" value="UniProtKB-UniRule"/>
</dbReference>
<dbReference type="OrthoDB" id="272147at2759"/>
<feature type="compositionally biased region" description="Polar residues" evidence="9">
    <location>
        <begin position="105"/>
        <end position="130"/>
    </location>
</feature>
<dbReference type="InParanoid" id="K1W818"/>
<dbReference type="EMBL" id="JH921450">
    <property type="protein sequence ID" value="EKD13300.1"/>
    <property type="molecule type" value="Genomic_DNA"/>
</dbReference>
<evidence type="ECO:0000256" key="1">
    <source>
        <dbReference type="ARBA" id="ARBA00001946"/>
    </source>
</evidence>
<dbReference type="PANTHER" id="PTHR28118:SF1">
    <property type="entry name" value="POLYNUCLEOTIDE 5'-TRIPHOSPHATASE CTL1-RELATED"/>
    <property type="match status" value="1"/>
</dbReference>
<feature type="compositionally biased region" description="Polar residues" evidence="9">
    <location>
        <begin position="247"/>
        <end position="263"/>
    </location>
</feature>
<feature type="compositionally biased region" description="Polar residues" evidence="9">
    <location>
        <begin position="215"/>
        <end position="224"/>
    </location>
</feature>
<feature type="compositionally biased region" description="Polar residues" evidence="9">
    <location>
        <begin position="58"/>
        <end position="77"/>
    </location>
</feature>
<dbReference type="GeneID" id="18764318"/>
<comment type="catalytic activity">
    <reaction evidence="7">
        <text>a 5'-end triphospho-ribonucleoside in mRNA + H2O = a 5'-end diphospho-ribonucleoside in mRNA + phosphate + H(+)</text>
        <dbReference type="Rhea" id="RHEA:67004"/>
        <dbReference type="Rhea" id="RHEA-COMP:17164"/>
        <dbReference type="Rhea" id="RHEA-COMP:17165"/>
        <dbReference type="ChEBI" id="CHEBI:15377"/>
        <dbReference type="ChEBI" id="CHEBI:15378"/>
        <dbReference type="ChEBI" id="CHEBI:43474"/>
        <dbReference type="ChEBI" id="CHEBI:167616"/>
        <dbReference type="ChEBI" id="CHEBI:167618"/>
        <dbReference type="EC" id="3.6.1.74"/>
    </reaction>
    <physiologicalReaction direction="left-to-right" evidence="7">
        <dbReference type="Rhea" id="RHEA:67005"/>
    </physiologicalReaction>
</comment>
<evidence type="ECO:0000256" key="9">
    <source>
        <dbReference type="SAM" id="MobiDB-lite"/>
    </source>
</evidence>
<evidence type="ECO:0000256" key="7">
    <source>
        <dbReference type="ARBA" id="ARBA00047740"/>
    </source>
</evidence>
<comment type="similarity">
    <text evidence="3 8">Belongs to the fungal TPase family.</text>
</comment>
<feature type="compositionally biased region" description="Pro residues" evidence="9">
    <location>
        <begin position="89"/>
        <end position="98"/>
    </location>
</feature>
<dbReference type="eggNOG" id="ENOG502RZAX">
    <property type="taxonomic scope" value="Eukaryota"/>
</dbReference>
<comment type="cofactor">
    <cofactor evidence="1 8">
        <name>Mg(2+)</name>
        <dbReference type="ChEBI" id="CHEBI:18420"/>
    </cofactor>
</comment>
<evidence type="ECO:0000256" key="3">
    <source>
        <dbReference type="ARBA" id="ARBA00006345"/>
    </source>
</evidence>
<keyword evidence="8" id="KW-0506">mRNA capping</keyword>
<feature type="compositionally biased region" description="Low complexity" evidence="9">
    <location>
        <begin position="78"/>
        <end position="88"/>
    </location>
</feature>
<accession>K1W818</accession>
<name>K1W818_MARBU</name>
<feature type="region of interest" description="Disordered" evidence="9">
    <location>
        <begin position="384"/>
        <end position="412"/>
    </location>
</feature>
<dbReference type="InterPro" id="IPR037009">
    <property type="entry name" value="mRNA_triPase_Cet1_sf"/>
</dbReference>
<feature type="compositionally biased region" description="Low complexity" evidence="9">
    <location>
        <begin position="264"/>
        <end position="273"/>
    </location>
</feature>
<dbReference type="InterPro" id="IPR033469">
    <property type="entry name" value="CYTH-like_dom_sf"/>
</dbReference>
<dbReference type="Pfam" id="PF02940">
    <property type="entry name" value="mRNA_triPase"/>
    <property type="match status" value="1"/>
</dbReference>
<feature type="compositionally biased region" description="Polar residues" evidence="9">
    <location>
        <begin position="186"/>
        <end position="203"/>
    </location>
</feature>
<gene>
    <name evidence="11" type="ORF">MBM_08383</name>
</gene>
<evidence type="ECO:0000256" key="8">
    <source>
        <dbReference type="RuleBase" id="RU367053"/>
    </source>
</evidence>
<feature type="compositionally biased region" description="Basic and acidic residues" evidence="9">
    <location>
        <begin position="302"/>
        <end position="326"/>
    </location>
</feature>
<dbReference type="EC" id="3.6.1.74" evidence="8"/>
<dbReference type="GO" id="GO:0006370">
    <property type="term" value="P:7-methylguanosine mRNA capping"/>
    <property type="evidence" value="ECO:0007669"/>
    <property type="project" value="UniProtKB-UniRule"/>
</dbReference>
<dbReference type="KEGG" id="mbe:MBM_08383"/>
<evidence type="ECO:0000259" key="10">
    <source>
        <dbReference type="Pfam" id="PF02940"/>
    </source>
</evidence>
<protein>
    <recommendedName>
        <fullName evidence="8">mRNA-capping enzyme subunit beta</fullName>
        <ecNumber evidence="8">3.6.1.74</ecNumber>
    </recommendedName>
    <alternativeName>
        <fullName evidence="8">mRNA 5'-phosphatase</fullName>
    </alternativeName>
    <alternativeName>
        <fullName evidence="8">mRNA 5'-triphosphate monophosphatase</fullName>
    </alternativeName>
</protein>
<dbReference type="HOGENOM" id="CLU_015678_0_0_1"/>
<dbReference type="SUPFAM" id="SSF55154">
    <property type="entry name" value="CYTH-like phosphatases"/>
    <property type="match status" value="1"/>
</dbReference>
<feature type="compositionally biased region" description="Low complexity" evidence="9">
    <location>
        <begin position="151"/>
        <end position="179"/>
    </location>
</feature>
<dbReference type="Proteomes" id="UP000006753">
    <property type="component" value="Unassembled WGS sequence"/>
</dbReference>
<dbReference type="Gene3D" id="3.20.100.10">
    <property type="entry name" value="mRNA triphosphatase Cet1-like"/>
    <property type="match status" value="1"/>
</dbReference>
<dbReference type="GO" id="GO:0140818">
    <property type="term" value="F:mRNA 5'-triphosphate monophosphatase activity"/>
    <property type="evidence" value="ECO:0007669"/>
    <property type="project" value="UniProtKB-EC"/>
</dbReference>
<feature type="domain" description="mRNA triphosphatase Cet1-like" evidence="10">
    <location>
        <begin position="432"/>
        <end position="675"/>
    </location>
</feature>
<sequence length="716" mass="80027">MDLRSIINVDGGGQDQQHQQQQQQQQQQQHQLPHHRSQSYQSRPIQPPPQHDLPSPHRSFSVQSQSPYQQRTPSSNSQYPFPQHQTQTPPTPPQPTQYPPHLQQRESYAQSNPSPAHLQHQNSFARQSPTPQTPPIGMPGATHPYLQHQRSVSSISTSPPASANSQQQQYFNQYSSDNQASAGPYPTSQIPHNRQPSQQSQPGTPLGPPLIQRQYFLQPSSPHQQRGIPPGSFTQPQQPSPAPGPQTIQRPPSTPSAYDSQRTSVSDQPQQRRSQSERDRSLSLSPKTRLPSQPRGEATTPKSEREYSNSTKRKMDDRELSVEEPRPMGTPNTRPSANGSHRMLSISPQQPVKKRVRYTGPPIWAQSVRKKAIAPKINGKQNMAVQPVNAPHPGTNGTPQPAPRAHAADGKAHPSALLGPWEHSITGVKPVEQITKLVADYLYVNVVSRKDLNELASRGVEIEIEAKLGHIIDRETNERYRLPVSSECVLLDNGRVGFKSSMTEAQHRTLNEFLNAEVHDAHPQNPSSANKKRVEIKYKHSRELDSFYELPKSMHGIIPPALREKLNPYHGVKVRITHDQKTKELKAKIIKARICDLDIYSPQTPMDCRISINFEMRFDGELEDLGERSGPDRNKDRLSYTQSIYQIDLTQVTQLSTSTTGASVPTKEHELEIELSTAAVRDQGQKAAAGEANEYLSLVEGFIDNMRVLSRAAPAA</sequence>
<comment type="subcellular location">
    <subcellularLocation>
        <location evidence="2 8">Nucleus</location>
    </subcellularLocation>
</comment>
<feature type="region of interest" description="Disordered" evidence="9">
    <location>
        <begin position="1"/>
        <end position="352"/>
    </location>
</feature>